<dbReference type="InterPro" id="IPR027417">
    <property type="entry name" value="P-loop_NTPase"/>
</dbReference>
<evidence type="ECO:0008006" key="4">
    <source>
        <dbReference type="Google" id="ProtNLM"/>
    </source>
</evidence>
<name>A0A841K3T0_9HYPH</name>
<dbReference type="AlphaFoldDB" id="A0A841K3T0"/>
<evidence type="ECO:0000256" key="1">
    <source>
        <dbReference type="SAM" id="MobiDB-lite"/>
    </source>
</evidence>
<feature type="region of interest" description="Disordered" evidence="1">
    <location>
        <begin position="510"/>
        <end position="534"/>
    </location>
</feature>
<comment type="caution">
    <text evidence="2">The sequence shown here is derived from an EMBL/GenBank/DDBJ whole genome shotgun (WGS) entry which is preliminary data.</text>
</comment>
<keyword evidence="3" id="KW-1185">Reference proteome</keyword>
<accession>A0A841K3T0</accession>
<gene>
    <name evidence="2" type="ORF">HNQ73_000749</name>
</gene>
<proteinExistence type="predicted"/>
<dbReference type="Gene3D" id="3.40.50.300">
    <property type="entry name" value="P-loop containing nucleotide triphosphate hydrolases"/>
    <property type="match status" value="1"/>
</dbReference>
<dbReference type="Proteomes" id="UP000588017">
    <property type="component" value="Unassembled WGS sequence"/>
</dbReference>
<reference evidence="2 3" key="1">
    <citation type="submission" date="2020-08" db="EMBL/GenBank/DDBJ databases">
        <title>Genomic Encyclopedia of Type Strains, Phase IV (KMG-IV): sequencing the most valuable type-strain genomes for metagenomic binning, comparative biology and taxonomic classification.</title>
        <authorList>
            <person name="Goeker M."/>
        </authorList>
    </citation>
    <scope>NUCLEOTIDE SEQUENCE [LARGE SCALE GENOMIC DNA]</scope>
    <source>
        <strain evidence="2 3">DSM 101465</strain>
    </source>
</reference>
<dbReference type="RefSeq" id="WP_244649859.1">
    <property type="nucleotide sequence ID" value="NZ_BMHX01000002.1"/>
</dbReference>
<dbReference type="EMBL" id="JACHEH010000002">
    <property type="protein sequence ID" value="MBB6167131.1"/>
    <property type="molecule type" value="Genomic_DNA"/>
</dbReference>
<evidence type="ECO:0000313" key="2">
    <source>
        <dbReference type="EMBL" id="MBB6167131.1"/>
    </source>
</evidence>
<protein>
    <recommendedName>
        <fullName evidence="4">Terminase</fullName>
    </recommendedName>
</protein>
<organism evidence="2 3">
    <name type="scientific">Chelatococcus composti</name>
    <dbReference type="NCBI Taxonomy" id="1743235"/>
    <lineage>
        <taxon>Bacteria</taxon>
        <taxon>Pseudomonadati</taxon>
        <taxon>Pseudomonadota</taxon>
        <taxon>Alphaproteobacteria</taxon>
        <taxon>Hyphomicrobiales</taxon>
        <taxon>Chelatococcaceae</taxon>
        <taxon>Chelatococcus</taxon>
    </lineage>
</organism>
<sequence length="534" mass="60569">MTDVDAEDRPRIERDADGRPIYEPDGKVLRGFLLSNARVRIIRGPIRSGTSSACCMEIYRRACEQAPGPDGLRRSRWFVIRNSYPELQRSTVKTWLDWFPERDFGRFTWSKPMVHYLRKGDVLAEVVFLALDKPEDVSKLRSTEWTGGWINELQYIPKEVFDEAESRIGYYPAVKDGGATWSGLFADLNSPTEDHWLPRLTGEVPLPEDMPEEEQAEWVWPEGWEYFVQPPGLIEVFGADGKTVVDYKLNPEAENLKWIPKIGGRPLYLETIKGKSKRWIDSSIMNRITAPIDGQAVWPMFREETHVAKELLRYNANWPVEVGLDFGRRPAAVFGQIINDRWQIIGELVGSDQGASVFAPRVRRWLYQHCPGLLDGEDTESVEKAVRYGRLRLHGDPKGQDKTQASDVTAYDVFASFGMSVRPAPVPTNDIATRLEVVEYALNTMRDGAPRFLLSPSVVTLKMAMAGGYRFKKGDDQRTVPVKDRYSDIADALQYLLLGAGEGRAMVGRPRPGEAGSNQPVKWYRGARSLRRVS</sequence>
<dbReference type="Gene3D" id="3.30.420.280">
    <property type="match status" value="1"/>
</dbReference>
<evidence type="ECO:0000313" key="3">
    <source>
        <dbReference type="Proteomes" id="UP000588017"/>
    </source>
</evidence>